<dbReference type="PANTHER" id="PTHR46525:SF18">
    <property type="entry name" value="SENESCENCE REGULATOR S40"/>
    <property type="match status" value="1"/>
</dbReference>
<accession>A0A5K0VMB9</accession>
<reference evidence="2" key="1">
    <citation type="submission" date="2019-09" db="EMBL/GenBank/DDBJ databases">
        <authorList>
            <person name="Zhang L."/>
        </authorList>
    </citation>
    <scope>NUCLEOTIDE SEQUENCE</scope>
</reference>
<name>A0A5K0VMB9_9MAGN</name>
<dbReference type="GO" id="GO:0010150">
    <property type="term" value="P:leaf senescence"/>
    <property type="evidence" value="ECO:0007669"/>
    <property type="project" value="UniProtKB-ARBA"/>
</dbReference>
<sequence length="213" mass="22696">MLEVSGMSFGMGRRVGRERVTGNFGYPAAGPVGSGDGELAEDEVWSIIDETAAFKEEKKRMNAVAGGGGTSSGRNRRWPIASSDGHRQVGGLSLAFQEAVAGGGNPSTAAMIIQQFRQVEDGPAGAARHSAPVNVPDWSKILRDPSPGSLAENEVSPLEEEREWVPPHEYLARESARQRGSATSVLEGAGRTLKGRDMSRVRNAVWSQTGFFG</sequence>
<evidence type="ECO:0000313" key="2">
    <source>
        <dbReference type="EMBL" id="VVV42006.1"/>
    </source>
</evidence>
<evidence type="ECO:0008006" key="3">
    <source>
        <dbReference type="Google" id="ProtNLM"/>
    </source>
</evidence>
<dbReference type="PANTHER" id="PTHR46525">
    <property type="entry name" value="EMB|CAB72159.1"/>
    <property type="match status" value="1"/>
</dbReference>
<gene>
    <name evidence="2" type="ORF">NYM_LOCUS2311</name>
</gene>
<dbReference type="Gramene" id="NC1G0134940.1">
    <property type="protein sequence ID" value="NC1G0134940.1:cds"/>
    <property type="gene ID" value="NC1G0134940"/>
</dbReference>
<dbReference type="InterPro" id="IPR007608">
    <property type="entry name" value="Senescence_reg_S40"/>
</dbReference>
<protein>
    <recommendedName>
        <fullName evidence="3">Senescence regulator S40</fullName>
    </recommendedName>
</protein>
<organism evidence="2">
    <name type="scientific">Nymphaea colorata</name>
    <name type="common">pocket water lily</name>
    <dbReference type="NCBI Taxonomy" id="210225"/>
    <lineage>
        <taxon>Eukaryota</taxon>
        <taxon>Viridiplantae</taxon>
        <taxon>Streptophyta</taxon>
        <taxon>Embryophyta</taxon>
        <taxon>Tracheophyta</taxon>
        <taxon>Spermatophyta</taxon>
        <taxon>Magnoliopsida</taxon>
        <taxon>Nymphaeales</taxon>
        <taxon>Nymphaeaceae</taxon>
        <taxon>Nymphaea</taxon>
    </lineage>
</organism>
<proteinExistence type="inferred from homology"/>
<comment type="similarity">
    <text evidence="1">Belongs to the senescence regulator S40 family.</text>
</comment>
<dbReference type="Pfam" id="PF04520">
    <property type="entry name" value="Senescence_reg"/>
    <property type="match status" value="1"/>
</dbReference>
<dbReference type="EMBL" id="LR721774">
    <property type="protein sequence ID" value="VVV42006.1"/>
    <property type="molecule type" value="Genomic_DNA"/>
</dbReference>
<dbReference type="AlphaFoldDB" id="A0A5K0VMB9"/>
<evidence type="ECO:0000256" key="1">
    <source>
        <dbReference type="ARBA" id="ARBA00034773"/>
    </source>
</evidence>